<dbReference type="Gene3D" id="2.40.300.10">
    <property type="entry name" value="Head decoration protein D"/>
    <property type="match status" value="1"/>
</dbReference>
<dbReference type="AlphaFoldDB" id="A0A7X2L0C6"/>
<gene>
    <name evidence="1" type="ORF">GJB61_03085</name>
</gene>
<proteinExistence type="predicted"/>
<name>A0A7X2L0C6_9BACL</name>
<reference evidence="1 2" key="1">
    <citation type="submission" date="2019-11" db="EMBL/GenBank/DDBJ databases">
        <title>Paenibacillus monticola sp. nov., a novel PGPR strain isolated from mountain sample in China.</title>
        <authorList>
            <person name="Zhao Q."/>
            <person name="Li H.-P."/>
            <person name="Zhang J.-L."/>
        </authorList>
    </citation>
    <scope>NUCLEOTIDE SEQUENCE [LARGE SCALE GENOMIC DNA]</scope>
    <source>
        <strain evidence="1 2">LC-T2</strain>
    </source>
</reference>
<organism evidence="1 2">
    <name type="scientific">Paenibacillus monticola</name>
    <dbReference type="NCBI Taxonomy" id="2666075"/>
    <lineage>
        <taxon>Bacteria</taxon>
        <taxon>Bacillati</taxon>
        <taxon>Bacillota</taxon>
        <taxon>Bacilli</taxon>
        <taxon>Bacillales</taxon>
        <taxon>Paenibacillaceae</taxon>
        <taxon>Paenibacillus</taxon>
    </lineage>
</organism>
<comment type="caution">
    <text evidence="1">The sequence shown here is derived from an EMBL/GenBank/DDBJ whole genome shotgun (WGS) entry which is preliminary data.</text>
</comment>
<dbReference type="Proteomes" id="UP000463051">
    <property type="component" value="Unassembled WGS sequence"/>
</dbReference>
<protein>
    <submittedName>
        <fullName evidence="1">Head decoration protein</fullName>
    </submittedName>
</protein>
<keyword evidence="2" id="KW-1185">Reference proteome</keyword>
<evidence type="ECO:0000313" key="1">
    <source>
        <dbReference type="EMBL" id="MRN51983.1"/>
    </source>
</evidence>
<accession>A0A7X2L0C6</accession>
<sequence length="142" mass="15265">MCCSIPIRTAAEFEKGVISLDNHVARFENGGFRHFFAGTEVPALTTSITLAPNQGELQKGTVLGIVTANKQGKLVDIEATDGSKVAQYVLAEDVDTGTVAIGAVVFKTGIFNADVLIVAEDDTLLAHAEELRQVNIHYRTDY</sequence>
<dbReference type="Pfam" id="PF02924">
    <property type="entry name" value="HDPD"/>
    <property type="match status" value="1"/>
</dbReference>
<evidence type="ECO:0000313" key="2">
    <source>
        <dbReference type="Proteomes" id="UP000463051"/>
    </source>
</evidence>
<dbReference type="EMBL" id="WJXB01000001">
    <property type="protein sequence ID" value="MRN51983.1"/>
    <property type="molecule type" value="Genomic_DNA"/>
</dbReference>
<dbReference type="InterPro" id="IPR004195">
    <property type="entry name" value="Head_decoration_D"/>
</dbReference>